<protein>
    <submittedName>
        <fullName evidence="1">Uncharacterized protein</fullName>
    </submittedName>
</protein>
<evidence type="ECO:0000313" key="1">
    <source>
        <dbReference type="EMBL" id="KOF74494.1"/>
    </source>
</evidence>
<dbReference type="EMBL" id="KQ422643">
    <property type="protein sequence ID" value="KOF74494.1"/>
    <property type="molecule type" value="Genomic_DNA"/>
</dbReference>
<reference evidence="1" key="1">
    <citation type="submission" date="2015-07" db="EMBL/GenBank/DDBJ databases">
        <title>MeaNS - Measles Nucleotide Surveillance Program.</title>
        <authorList>
            <person name="Tran T."/>
            <person name="Druce J."/>
        </authorList>
    </citation>
    <scope>NUCLEOTIDE SEQUENCE</scope>
    <source>
        <strain evidence="1">UCB-OBI-ISO-001</strain>
        <tissue evidence="1">Gonad</tissue>
    </source>
</reference>
<gene>
    <name evidence="1" type="ORF">OCBIM_22036111mg</name>
</gene>
<organism evidence="1">
    <name type="scientific">Octopus bimaculoides</name>
    <name type="common">California two-spotted octopus</name>
    <dbReference type="NCBI Taxonomy" id="37653"/>
    <lineage>
        <taxon>Eukaryota</taxon>
        <taxon>Metazoa</taxon>
        <taxon>Spiralia</taxon>
        <taxon>Lophotrochozoa</taxon>
        <taxon>Mollusca</taxon>
        <taxon>Cephalopoda</taxon>
        <taxon>Coleoidea</taxon>
        <taxon>Octopodiformes</taxon>
        <taxon>Octopoda</taxon>
        <taxon>Incirrata</taxon>
        <taxon>Octopodidae</taxon>
        <taxon>Octopus</taxon>
    </lineage>
</organism>
<proteinExistence type="predicted"/>
<dbReference type="AlphaFoldDB" id="A0A0L8GCB4"/>
<sequence length="60" mass="6959">MPLSILSDEPTNNVPIQWVFKVPESYFVSLYILESLARRPAQSSSLIPLKWNSSFKQEYL</sequence>
<accession>A0A0L8GCB4</accession>
<name>A0A0L8GCB4_OCTBM</name>